<dbReference type="PANTHER" id="PTHR42770:SF7">
    <property type="entry name" value="MEMBRANE PROTEIN"/>
    <property type="match status" value="1"/>
</dbReference>
<feature type="transmembrane region" description="Helical" evidence="5">
    <location>
        <begin position="181"/>
        <end position="201"/>
    </location>
</feature>
<feature type="transmembrane region" description="Helical" evidence="5">
    <location>
        <begin position="290"/>
        <end position="312"/>
    </location>
</feature>
<organism evidence="6 7">
    <name type="scientific">Acidianus rod-shaped virus 2</name>
    <dbReference type="NCBI Taxonomy" id="1732175"/>
    <lineage>
        <taxon>Viruses</taxon>
        <taxon>Adnaviria</taxon>
        <taxon>Zilligvirae</taxon>
        <taxon>Taleaviricota</taxon>
        <taxon>Tokiviricetes</taxon>
        <taxon>Ligamenvirales</taxon>
        <taxon>Rudiviridae</taxon>
        <taxon>Hoswirudivirus</taxon>
        <taxon>Hoswirudivirus pozzuoliense</taxon>
        <taxon>Hoswirudivirus ARV2</taxon>
    </lineage>
</organism>
<dbReference type="Gene3D" id="1.20.1740.10">
    <property type="entry name" value="Amino acid/polyamine transporter I"/>
    <property type="match status" value="1"/>
</dbReference>
<dbReference type="InterPro" id="IPR050367">
    <property type="entry name" value="APC_superfamily"/>
</dbReference>
<protein>
    <recommendedName>
        <fullName evidence="8">Amino acid permease</fullName>
    </recommendedName>
</protein>
<feature type="transmembrane region" description="Helical" evidence="5">
    <location>
        <begin position="76"/>
        <end position="100"/>
    </location>
</feature>
<feature type="transmembrane region" description="Helical" evidence="5">
    <location>
        <begin position="112"/>
        <end position="134"/>
    </location>
</feature>
<feature type="transmembrane region" description="Helical" evidence="5">
    <location>
        <begin position="247"/>
        <end position="270"/>
    </location>
</feature>
<keyword evidence="7" id="KW-1185">Reference proteome</keyword>
<dbReference type="EMBL" id="KP282675">
    <property type="protein sequence ID" value="ALG96902.1"/>
    <property type="molecule type" value="Genomic_DNA"/>
</dbReference>
<dbReference type="GO" id="GO:0016020">
    <property type="term" value="C:membrane"/>
    <property type="evidence" value="ECO:0007669"/>
    <property type="project" value="UniProtKB-SubCell"/>
</dbReference>
<feature type="transmembrane region" description="Helical" evidence="5">
    <location>
        <begin position="318"/>
        <end position="336"/>
    </location>
</feature>
<accession>A0A0N9P4Q0</accession>
<evidence type="ECO:0000256" key="1">
    <source>
        <dbReference type="ARBA" id="ARBA00004141"/>
    </source>
</evidence>
<keyword evidence="2 5" id="KW-0812">Transmembrane</keyword>
<reference evidence="6 7" key="1">
    <citation type="journal article" date="2015" name="Environ. Microbiol.">
        <title>Novel viral genomes identified from six metagenomes reveal wide distribution of archaeal viruses and high viral diversity in terrestrial hot springs.</title>
        <authorList>
            <person name="Gudbergsdottir S.R."/>
            <person name="Menzel P."/>
            <person name="Krogh A."/>
            <person name="Young M."/>
            <person name="Peng X."/>
        </authorList>
    </citation>
    <scope>NUCLEOTIDE SEQUENCE [LARGE SCALE GENOMIC DNA]</scope>
    <source>
        <strain evidence="6 7">ARV2</strain>
    </source>
</reference>
<evidence type="ECO:0000256" key="2">
    <source>
        <dbReference type="ARBA" id="ARBA00022692"/>
    </source>
</evidence>
<dbReference type="PANTHER" id="PTHR42770">
    <property type="entry name" value="AMINO ACID TRANSPORTER-RELATED"/>
    <property type="match status" value="1"/>
</dbReference>
<evidence type="ECO:0000256" key="4">
    <source>
        <dbReference type="ARBA" id="ARBA00023136"/>
    </source>
</evidence>
<evidence type="ECO:0000313" key="7">
    <source>
        <dbReference type="Proteomes" id="UP000202190"/>
    </source>
</evidence>
<evidence type="ECO:0008006" key="8">
    <source>
        <dbReference type="Google" id="ProtNLM"/>
    </source>
</evidence>
<dbReference type="KEGG" id="vg:26887653"/>
<feature type="transmembrane region" description="Helical" evidence="5">
    <location>
        <begin position="213"/>
        <end position="235"/>
    </location>
</feature>
<feature type="transmembrane region" description="Helical" evidence="5">
    <location>
        <begin position="44"/>
        <end position="64"/>
    </location>
</feature>
<evidence type="ECO:0000256" key="3">
    <source>
        <dbReference type="ARBA" id="ARBA00022989"/>
    </source>
</evidence>
<keyword evidence="3 5" id="KW-1133">Transmembrane helix</keyword>
<proteinExistence type="predicted"/>
<dbReference type="RefSeq" id="YP_009230243.1">
    <property type="nucleotide sequence ID" value="NC_029314.1"/>
</dbReference>
<feature type="transmembrane region" description="Helical" evidence="5">
    <location>
        <begin position="141"/>
        <end position="161"/>
    </location>
</feature>
<dbReference type="OrthoDB" id="5258at10239"/>
<keyword evidence="4 5" id="KW-0472">Membrane</keyword>
<feature type="transmembrane region" description="Helical" evidence="5">
    <location>
        <begin position="343"/>
        <end position="365"/>
    </location>
</feature>
<feature type="transmembrane region" description="Helical" evidence="5">
    <location>
        <begin position="377"/>
        <end position="399"/>
    </location>
</feature>
<comment type="subcellular location">
    <subcellularLocation>
        <location evidence="1">Membrane</location>
        <topology evidence="1">Multi-pass membrane protein</topology>
    </subcellularLocation>
</comment>
<dbReference type="GeneID" id="26887653"/>
<name>A0A0N9P4Q0_9VIRU</name>
<evidence type="ECO:0000256" key="5">
    <source>
        <dbReference type="SAM" id="Phobius"/>
    </source>
</evidence>
<dbReference type="Proteomes" id="UP000202190">
    <property type="component" value="Segment"/>
</dbReference>
<sequence>MKFLRQSTGLIKEFKPLDVFSLNFAFLGPAGAVAYVLSLIHADAFLAILLASVLGIPLMLNYYLLNRLIPRSTGDYVYVSRAFGGIVGVINGMAILTSFWMSMPVLATLEFIRFYLSNLDLFAVTTVYIGLIYLLASKVKYYAKAIVGLVLFQILGIIIMIATNLNHVTLPATLEINTNTLTMTALFVMSLYAFINSPSYFAGEMQKINKSLLAGYFIAYSVTAIFAILIAIVGVNLSLEIVALSALTWYMLYALINAGATTRVVFALSFDRVLPSFLADVKNGTPTNSILVSFAIAEIFNFIENYLGFHVSLIVDDLWFIFWNYLIVAFASLKFIKQDRRILPTAVLSAIVLIFTASMVLYSSLVNLQFRSEMFTGNLYFDILTIFIPPTVGILTYVIRKMQGIPVDEIFKEIPPE</sequence>
<feature type="transmembrane region" description="Helical" evidence="5">
    <location>
        <begin position="20"/>
        <end position="38"/>
    </location>
</feature>
<evidence type="ECO:0000313" key="6">
    <source>
        <dbReference type="EMBL" id="ALG96902.1"/>
    </source>
</evidence>
<dbReference type="PIRSF" id="PIRSF006060">
    <property type="entry name" value="AA_transporter"/>
    <property type="match status" value="1"/>
</dbReference>